<feature type="transmembrane region" description="Helical" evidence="1">
    <location>
        <begin position="244"/>
        <end position="267"/>
    </location>
</feature>
<dbReference type="EMBL" id="KV453841">
    <property type="protein sequence ID" value="ODV92899.1"/>
    <property type="molecule type" value="Genomic_DNA"/>
</dbReference>
<feature type="transmembrane region" description="Helical" evidence="1">
    <location>
        <begin position="535"/>
        <end position="559"/>
    </location>
</feature>
<feature type="transmembrane region" description="Helical" evidence="1">
    <location>
        <begin position="418"/>
        <end position="438"/>
    </location>
</feature>
<keyword evidence="1" id="KW-1133">Transmembrane helix</keyword>
<organism evidence="2 3">
    <name type="scientific">Tortispora caseinolytica NRRL Y-17796</name>
    <dbReference type="NCBI Taxonomy" id="767744"/>
    <lineage>
        <taxon>Eukaryota</taxon>
        <taxon>Fungi</taxon>
        <taxon>Dikarya</taxon>
        <taxon>Ascomycota</taxon>
        <taxon>Saccharomycotina</taxon>
        <taxon>Trigonopsidomycetes</taxon>
        <taxon>Trigonopsidales</taxon>
        <taxon>Trigonopsidaceae</taxon>
        <taxon>Tortispora</taxon>
    </lineage>
</organism>
<dbReference type="AlphaFoldDB" id="A0A1E4TMD4"/>
<dbReference type="GO" id="GO:0006506">
    <property type="term" value="P:GPI anchor biosynthetic process"/>
    <property type="evidence" value="ECO:0007669"/>
    <property type="project" value="InterPro"/>
</dbReference>
<dbReference type="Proteomes" id="UP000095023">
    <property type="component" value="Unassembled WGS sequence"/>
</dbReference>
<keyword evidence="1" id="KW-0472">Membrane</keyword>
<dbReference type="PANTHER" id="PTHR21329">
    <property type="entry name" value="PHOSPHATIDYLINOSITOL N-ACETYLGLUCOSAMINYLTRANSFERASE SUBUNIT Q-RELATED"/>
    <property type="match status" value="1"/>
</dbReference>
<keyword evidence="3" id="KW-1185">Reference proteome</keyword>
<proteinExistence type="predicted"/>
<feature type="transmembrane region" description="Helical" evidence="1">
    <location>
        <begin position="364"/>
        <end position="380"/>
    </location>
</feature>
<dbReference type="GO" id="GO:0016020">
    <property type="term" value="C:membrane"/>
    <property type="evidence" value="ECO:0007669"/>
    <property type="project" value="InterPro"/>
</dbReference>
<dbReference type="OrthoDB" id="70250at2759"/>
<evidence type="ECO:0000313" key="2">
    <source>
        <dbReference type="EMBL" id="ODV92899.1"/>
    </source>
</evidence>
<protein>
    <submittedName>
        <fullName evidence="2">Uncharacterized protein</fullName>
    </submittedName>
</protein>
<dbReference type="Pfam" id="PF05024">
    <property type="entry name" value="Gpi1"/>
    <property type="match status" value="1"/>
</dbReference>
<dbReference type="PANTHER" id="PTHR21329:SF3">
    <property type="entry name" value="PHOSPHATIDYLINOSITOL N-ACETYLGLUCOSAMINYLTRANSFERASE SUBUNIT Q"/>
    <property type="match status" value="1"/>
</dbReference>
<gene>
    <name evidence="2" type="ORF">CANCADRAFT_1492</name>
</gene>
<feature type="transmembrane region" description="Helical" evidence="1">
    <location>
        <begin position="507"/>
        <end position="529"/>
    </location>
</feature>
<feature type="transmembrane region" description="Helical" evidence="1">
    <location>
        <begin position="339"/>
        <end position="358"/>
    </location>
</feature>
<dbReference type="GO" id="GO:0005783">
    <property type="term" value="C:endoplasmic reticulum"/>
    <property type="evidence" value="ECO:0007669"/>
    <property type="project" value="TreeGrafter"/>
</dbReference>
<sequence>MQQPLSRVFWPKNIPPSNTPRLLIGWKTNHNDYLIVSALHIDRAPALMPLLLSEDNPAHLTSAKKSLHELYAACGNSKLSVLGLLDVSAQQDILRLNLPSKKQLLRVSLPTRSRPLFHSHAPEAALHFVYHVFLYSRPNPRRLQFFSIDPIQLELPGRQSVPVMYHDYEKSIIDHRARQALLNSLILPHAPARALSVQETSLDVFVLQINCAHEVDQVLTSATASPAHSSILSRPEFTFFFSTLWSYFILVLTFLFKLIFIPSFLLLRCSFEILFAILEYRISSSYSSLKEISATAMQLDLRLQQLCYLPSQYVAISTKNKSWRSLQDFQPDYIRFYNTLWLITNDVIIGTGFGALVLNNKEAIVAWITVTVNSLLIKLPRNLIVWLMDAPAGIKLNIQLAEFFGELCLWINDANAQFLKFLIGYAPLIVTIVGYSGYLGLTFSLSLISDLVSLFTLHIYSYFVSSARFYHMHTNTLISLFHLFRGKRRNVLRNRIDSCDYDLDQQLAGTLLFIVLGFLWLTVFVFYAAFAISRIIIISVNALLELSLAFCNHFPLFALMLRVKDSKRLPGGLKFKILPTDASKVETGYDTVIYISMESKPLEVSSMFRQYIALWEIMKVYYMSFQVIKLFSFGKYVPMRRNRLYSLLYSTLPEKPVSIPELLKLLKITQ</sequence>
<name>A0A1E4TMD4_9ASCO</name>
<dbReference type="InterPro" id="IPR007720">
    <property type="entry name" value="PigQ/GPI1"/>
</dbReference>
<reference evidence="3" key="1">
    <citation type="submission" date="2016-02" db="EMBL/GenBank/DDBJ databases">
        <title>Comparative genomics of biotechnologically important yeasts.</title>
        <authorList>
            <consortium name="DOE Joint Genome Institute"/>
            <person name="Riley R."/>
            <person name="Haridas S."/>
            <person name="Wolfe K.H."/>
            <person name="Lopes M.R."/>
            <person name="Hittinger C.T."/>
            <person name="Goker M."/>
            <person name="Salamov A."/>
            <person name="Wisecaver J."/>
            <person name="Long T.M."/>
            <person name="Aerts A.L."/>
            <person name="Barry K."/>
            <person name="Choi C."/>
            <person name="Clum A."/>
            <person name="Coughlan A.Y."/>
            <person name="Deshpande S."/>
            <person name="Douglass A.P."/>
            <person name="Hanson S.J."/>
            <person name="Klenk H.-P."/>
            <person name="Labutti K."/>
            <person name="Lapidus A."/>
            <person name="Lindquist E."/>
            <person name="Lipzen A."/>
            <person name="Meier-Kolthoff J.P."/>
            <person name="Ohm R.A."/>
            <person name="Otillar R.P."/>
            <person name="Pangilinan J."/>
            <person name="Peng Y."/>
            <person name="Rokas A."/>
            <person name="Rosa C.A."/>
            <person name="Scheuner C."/>
            <person name="Sibirny A.A."/>
            <person name="Slot J.C."/>
            <person name="Stielow J.B."/>
            <person name="Sun H."/>
            <person name="Kurtzman C.P."/>
            <person name="Blackwell M."/>
            <person name="Jeffries T.W."/>
            <person name="Grigoriev I.V."/>
        </authorList>
    </citation>
    <scope>NUCLEOTIDE SEQUENCE [LARGE SCALE GENOMIC DNA]</scope>
    <source>
        <strain evidence="3">NRRL Y-17796</strain>
    </source>
</reference>
<evidence type="ECO:0000256" key="1">
    <source>
        <dbReference type="SAM" id="Phobius"/>
    </source>
</evidence>
<keyword evidence="1" id="KW-0812">Transmembrane</keyword>
<evidence type="ECO:0000313" key="3">
    <source>
        <dbReference type="Proteomes" id="UP000095023"/>
    </source>
</evidence>
<accession>A0A1E4TMD4</accession>